<dbReference type="InterPro" id="IPR011759">
    <property type="entry name" value="Cyt_c_oxidase_su2_TM_dom"/>
</dbReference>
<protein>
    <recommendedName>
        <fullName evidence="9">Cytochrome c oxidase subunit 2</fullName>
        <ecNumber evidence="6">7.1.1.2</ecNumber>
        <ecNumber evidence="7">7.1.1.9</ecNumber>
    </recommendedName>
    <alternativeName>
        <fullName evidence="24">Cytochrome c oxidase polypeptide II</fullName>
    </alternativeName>
    <alternativeName>
        <fullName evidence="25">Cytochrome c oxidase polypeptide III</fullName>
    </alternativeName>
    <alternativeName>
        <fullName evidence="8">Cytochrome c oxidase subunit 3</fullName>
    </alternativeName>
    <alternativeName>
        <fullName evidence="23">NADH dehydrogenase subunit 3</fullName>
    </alternativeName>
    <alternativeName>
        <fullName evidence="10">NADH-ubiquinone oxidoreductase chain 3</fullName>
    </alternativeName>
</protein>
<evidence type="ECO:0000256" key="22">
    <source>
        <dbReference type="ARBA" id="ARBA00029484"/>
    </source>
</evidence>
<keyword evidence="14" id="KW-0999">Mitochondrion inner membrane</keyword>
<name>A0A6A1QF32_BALPH</name>
<evidence type="ECO:0000256" key="7">
    <source>
        <dbReference type="ARBA" id="ARBA00012949"/>
    </source>
</evidence>
<reference evidence="32 33" key="1">
    <citation type="journal article" date="2019" name="PLoS ONE">
        <title>Genomic analyses reveal an absence of contemporary introgressive admixture between fin whales and blue whales, despite known hybrids.</title>
        <authorList>
            <person name="Westbury M.V."/>
            <person name="Petersen B."/>
            <person name="Lorenzen E.D."/>
        </authorList>
    </citation>
    <scope>NUCLEOTIDE SEQUENCE [LARGE SCALE GENOMIC DNA]</scope>
    <source>
        <strain evidence="32">FinWhale-01</strain>
    </source>
</reference>
<dbReference type="Pfam" id="PF00510">
    <property type="entry name" value="COX3"/>
    <property type="match status" value="1"/>
</dbReference>
<comment type="caution">
    <text evidence="32">The sequence shown here is derived from an EMBL/GenBank/DDBJ whole genome shotgun (WGS) entry which is preliminary data.</text>
</comment>
<evidence type="ECO:0000313" key="32">
    <source>
        <dbReference type="EMBL" id="KAB0406317.1"/>
    </source>
</evidence>
<keyword evidence="15" id="KW-1278">Translocase</keyword>
<dbReference type="InterPro" id="IPR036927">
    <property type="entry name" value="Cyt_c_oxase-like_su1_sf"/>
</dbReference>
<dbReference type="InterPro" id="IPR033945">
    <property type="entry name" value="Cyt_c_oxase_su3_dom"/>
</dbReference>
<dbReference type="Gene3D" id="1.20.120.80">
    <property type="entry name" value="Cytochrome c oxidase, subunit III, four-helix bundle"/>
    <property type="match status" value="1"/>
</dbReference>
<evidence type="ECO:0000256" key="27">
    <source>
        <dbReference type="ARBA" id="ARBA00049551"/>
    </source>
</evidence>
<feature type="domain" description="Cytochrome oxidase subunit II transmembrane region profile" evidence="31">
    <location>
        <begin position="325"/>
        <end position="415"/>
    </location>
</feature>
<dbReference type="PROSITE" id="PS50855">
    <property type="entry name" value="COX1"/>
    <property type="match status" value="1"/>
</dbReference>
<feature type="domain" description="Heme-copper oxidase subunit III family profile" evidence="29">
    <location>
        <begin position="618"/>
        <end position="748"/>
    </location>
</feature>
<keyword evidence="19" id="KW-0496">Mitochondrion</keyword>
<evidence type="ECO:0000256" key="1">
    <source>
        <dbReference type="ARBA" id="ARBA00001935"/>
    </source>
</evidence>
<dbReference type="SUPFAM" id="SSF81452">
    <property type="entry name" value="Cytochrome c oxidase subunit III-like"/>
    <property type="match status" value="1"/>
</dbReference>
<dbReference type="Pfam" id="PF02790">
    <property type="entry name" value="COX2_TM"/>
    <property type="match status" value="1"/>
</dbReference>
<feature type="transmembrane region" description="Helical" evidence="28">
    <location>
        <begin position="721"/>
        <end position="748"/>
    </location>
</feature>
<feature type="transmembrane region" description="Helical" evidence="28">
    <location>
        <begin position="100"/>
        <end position="126"/>
    </location>
</feature>
<comment type="cofactor">
    <cofactor evidence="1">
        <name>Cu cation</name>
        <dbReference type="ChEBI" id="CHEBI:23378"/>
    </cofactor>
</comment>
<evidence type="ECO:0000256" key="28">
    <source>
        <dbReference type="SAM" id="Phobius"/>
    </source>
</evidence>
<evidence type="ECO:0000256" key="5">
    <source>
        <dbReference type="ARBA" id="ARBA00010581"/>
    </source>
</evidence>
<evidence type="ECO:0000256" key="11">
    <source>
        <dbReference type="ARBA" id="ARBA00022448"/>
    </source>
</evidence>
<dbReference type="InterPro" id="IPR008972">
    <property type="entry name" value="Cupredoxin"/>
</dbReference>
<feature type="domain" description="Cytochrome oxidase subunit I profile" evidence="30">
    <location>
        <begin position="69"/>
        <end position="125"/>
    </location>
</feature>
<dbReference type="SUPFAM" id="SSF49503">
    <property type="entry name" value="Cupredoxins"/>
    <property type="match status" value="1"/>
</dbReference>
<dbReference type="InterPro" id="IPR038430">
    <property type="entry name" value="NDAH_ubi_oxred_su3_sf"/>
</dbReference>
<evidence type="ECO:0000256" key="14">
    <source>
        <dbReference type="ARBA" id="ARBA00022792"/>
    </source>
</evidence>
<dbReference type="Proteomes" id="UP000437017">
    <property type="component" value="Unassembled WGS sequence"/>
</dbReference>
<dbReference type="Pfam" id="PF00507">
    <property type="entry name" value="Oxidored_q4"/>
    <property type="match status" value="1"/>
</dbReference>
<organism evidence="32 33">
    <name type="scientific">Balaenoptera physalus</name>
    <name type="common">Fin whale</name>
    <name type="synonym">Balaena physalus</name>
    <dbReference type="NCBI Taxonomy" id="9770"/>
    <lineage>
        <taxon>Eukaryota</taxon>
        <taxon>Metazoa</taxon>
        <taxon>Chordata</taxon>
        <taxon>Craniata</taxon>
        <taxon>Vertebrata</taxon>
        <taxon>Euteleostomi</taxon>
        <taxon>Mammalia</taxon>
        <taxon>Eutheria</taxon>
        <taxon>Laurasiatheria</taxon>
        <taxon>Artiodactyla</taxon>
        <taxon>Whippomorpha</taxon>
        <taxon>Cetacea</taxon>
        <taxon>Mysticeti</taxon>
        <taxon>Balaenopteridae</taxon>
        <taxon>Balaenoptera</taxon>
    </lineage>
</organism>
<comment type="catalytic activity">
    <reaction evidence="26">
        <text>4 Fe(II)-[cytochrome c] + O2 + 8 H(+)(in) = 4 Fe(III)-[cytochrome c] + 2 H2O + 4 H(+)(out)</text>
        <dbReference type="Rhea" id="RHEA:11436"/>
        <dbReference type="Rhea" id="RHEA-COMP:10350"/>
        <dbReference type="Rhea" id="RHEA-COMP:14399"/>
        <dbReference type="ChEBI" id="CHEBI:15377"/>
        <dbReference type="ChEBI" id="CHEBI:15378"/>
        <dbReference type="ChEBI" id="CHEBI:15379"/>
        <dbReference type="ChEBI" id="CHEBI:29033"/>
        <dbReference type="ChEBI" id="CHEBI:29034"/>
        <dbReference type="EC" id="7.1.1.9"/>
    </reaction>
    <physiologicalReaction direction="left-to-right" evidence="26">
        <dbReference type="Rhea" id="RHEA:11437"/>
    </physiologicalReaction>
</comment>
<evidence type="ECO:0000256" key="6">
    <source>
        <dbReference type="ARBA" id="ARBA00012944"/>
    </source>
</evidence>
<comment type="similarity">
    <text evidence="4">Belongs to the complex I subunit 3 family.</text>
</comment>
<feature type="transmembrane region" description="Helical" evidence="28">
    <location>
        <begin position="690"/>
        <end position="709"/>
    </location>
</feature>
<dbReference type="EC" id="7.1.1.2" evidence="6"/>
<evidence type="ECO:0000259" key="31">
    <source>
        <dbReference type="PROSITE" id="PS50999"/>
    </source>
</evidence>
<dbReference type="InterPro" id="IPR036257">
    <property type="entry name" value="Cyt_c_oxidase_su2_TM_sf"/>
</dbReference>
<keyword evidence="13 28" id="KW-0812">Transmembrane</keyword>
<keyword evidence="33" id="KW-1185">Reference proteome</keyword>
<dbReference type="InterPro" id="IPR023616">
    <property type="entry name" value="Cyt_c_oxase-like_su1_dom"/>
</dbReference>
<dbReference type="SUPFAM" id="SSF81464">
    <property type="entry name" value="Cytochrome c oxidase subunit II-like, transmembrane region"/>
    <property type="match status" value="1"/>
</dbReference>
<comment type="catalytic activity">
    <reaction evidence="27">
        <text>a ubiquinone + NADH + 5 H(+)(in) = a ubiquinol + NAD(+) + 4 H(+)(out)</text>
        <dbReference type="Rhea" id="RHEA:29091"/>
        <dbReference type="Rhea" id="RHEA-COMP:9565"/>
        <dbReference type="Rhea" id="RHEA-COMP:9566"/>
        <dbReference type="ChEBI" id="CHEBI:15378"/>
        <dbReference type="ChEBI" id="CHEBI:16389"/>
        <dbReference type="ChEBI" id="CHEBI:17976"/>
        <dbReference type="ChEBI" id="CHEBI:57540"/>
        <dbReference type="ChEBI" id="CHEBI:57945"/>
        <dbReference type="EC" id="7.1.1.2"/>
    </reaction>
</comment>
<dbReference type="InterPro" id="IPR024791">
    <property type="entry name" value="Cyt_c/ubiquinol_Oxase_su3"/>
</dbReference>
<sequence length="929" mass="105907">IIPIIIKNFNPRAIEASTKYFLKQATTCTLLIIAVIINLSHSGQWTVTKLFNPTASTVITVALAIKLGLIVGTGLSLLIHAELDQPGTLLGDDQIYNVVVTAHAFVIIFFIVIPIMIGGFGNWLIYQFYHHYHQYKTAHYNPISNTIIHMISTNHSTAGITILLTDRNLNTTFSTLIYFNPAWIWDNFTHCNLLIRKKRTFRVHGYSMSYNINWILRVHCMSPPHSHRYTLNMSKSSLCNHICGCQYNFLPTTFFRPTWYASTILRLPRCLYNMKYYLINRLIHLINSSHPDNFHYLRSIRIQTRSTNSRTHYYKFRVEILYISMAYPFQLGFQDATSPVMEELLHFHDHTLIIVFLISSLVLYIISLILTTKLAHTSTIDAQEVETIWIILLAIILILIALPSYKYTDYEDLNFDSYIIPTSDLKPRELRLLEVDNRVVLPIEMTIRILISEDSQHSLKCKNNLPLEKQNEQKFVCPFHNPDSNGPPHSHFNYYIPKTDLITNTNVTHPIYWVNQPSWATAPLIYTHHAALNECGNSHSPMSWYCGYRHSHPSHPHASNYRNYQPVYPTGSTSCAMNGHYYSRSNINTSNRRSNLSANKHQHIHGCHYIHYSHSTQLSSNSPLLCIYPLTFCHSSLAPTPELGGCWPPTGICPLNPLEVPLLNTSVLLASGVSITWAHHSLMEGNRKHILQVLFITVTLGIYFTLLQASEYYKAPFTISYGVYGSTFFIATGFHGLHVIIGSTFLIFRYTPKKNNKLNTDPIDKYNTSLITLTHCLLTPSAKHAEKTSPYKCGFDPIGSACLPFSIKFFLKLLSYCPSPEQPKQPKNRLLIYQSHLISSLLCLEGIILSLFILATLAILNSHFSQHNTSHLAGVHSVGSSTQVTKQNTLLQDSFLFYTLVGSLPLLYFNIEPYHYATPDPTSLYDWPA</sequence>
<dbReference type="AlphaFoldDB" id="A0A6A1QF32"/>
<keyword evidence="11" id="KW-0813">Transport</keyword>
<accession>A0A6A1QF32</accession>
<evidence type="ECO:0000256" key="8">
    <source>
        <dbReference type="ARBA" id="ARBA00015944"/>
    </source>
</evidence>
<dbReference type="PANTHER" id="PTHR11403">
    <property type="entry name" value="CYTOCHROME C OXIDASE SUBUNIT III"/>
    <property type="match status" value="1"/>
</dbReference>
<evidence type="ECO:0000256" key="20">
    <source>
        <dbReference type="ARBA" id="ARBA00023136"/>
    </source>
</evidence>
<evidence type="ECO:0000259" key="30">
    <source>
        <dbReference type="PROSITE" id="PS50855"/>
    </source>
</evidence>
<dbReference type="EC" id="7.1.1.9" evidence="7"/>
<dbReference type="InterPro" id="IPR035973">
    <property type="entry name" value="Cyt_c_oxidase_su3-like_sf"/>
</dbReference>
<dbReference type="EMBL" id="SGJD01000203">
    <property type="protein sequence ID" value="KAB0406317.1"/>
    <property type="molecule type" value="Genomic_DNA"/>
</dbReference>
<evidence type="ECO:0000313" key="33">
    <source>
        <dbReference type="Proteomes" id="UP000437017"/>
    </source>
</evidence>
<evidence type="ECO:0000256" key="26">
    <source>
        <dbReference type="ARBA" id="ARBA00049512"/>
    </source>
</evidence>
<proteinExistence type="inferred from homology"/>
<keyword evidence="17 28" id="KW-1133">Transmembrane helix</keyword>
<dbReference type="InterPro" id="IPR000298">
    <property type="entry name" value="Cyt_c_oxidase-like_su3"/>
</dbReference>
<dbReference type="GO" id="GO:0005507">
    <property type="term" value="F:copper ion binding"/>
    <property type="evidence" value="ECO:0007669"/>
    <property type="project" value="InterPro"/>
</dbReference>
<dbReference type="InterPro" id="IPR000440">
    <property type="entry name" value="NADH_UbQ/plastoQ_OxRdtase_su3"/>
</dbReference>
<comment type="subcellular location">
    <subcellularLocation>
        <location evidence="2">Mitochondrion inner membrane</location>
        <topology evidence="2">Multi-pass membrane protein</topology>
    </subcellularLocation>
</comment>
<feature type="transmembrane region" description="Helical" evidence="28">
    <location>
        <begin position="387"/>
        <end position="405"/>
    </location>
</feature>
<dbReference type="InterPro" id="IPR013833">
    <property type="entry name" value="Cyt_c_oxidase_su3_a-hlx"/>
</dbReference>
<evidence type="ECO:0000256" key="15">
    <source>
        <dbReference type="ARBA" id="ARBA00022967"/>
    </source>
</evidence>
<feature type="transmembrane region" description="Helical" evidence="28">
    <location>
        <begin position="895"/>
        <end position="911"/>
    </location>
</feature>
<evidence type="ECO:0000256" key="10">
    <source>
        <dbReference type="ARBA" id="ARBA00021007"/>
    </source>
</evidence>
<dbReference type="PROSITE" id="PS50253">
    <property type="entry name" value="COX3"/>
    <property type="match status" value="1"/>
</dbReference>
<dbReference type="CDD" id="cd01665">
    <property type="entry name" value="Cyt_c_Oxidase_III"/>
    <property type="match status" value="1"/>
</dbReference>
<dbReference type="Gene3D" id="2.60.40.420">
    <property type="entry name" value="Cupredoxins - blue copper proteins"/>
    <property type="match status" value="1"/>
</dbReference>
<dbReference type="SUPFAM" id="SSF81442">
    <property type="entry name" value="Cytochrome c oxidase subunit I-like"/>
    <property type="match status" value="1"/>
</dbReference>
<gene>
    <name evidence="32" type="ORF">E2I00_007701</name>
</gene>
<dbReference type="PROSITE" id="PS50999">
    <property type="entry name" value="COX2_TM"/>
    <property type="match status" value="1"/>
</dbReference>
<dbReference type="Gene3D" id="1.20.58.1610">
    <property type="entry name" value="NADH:ubiquinone/plastoquinone oxidoreductase, chain 3"/>
    <property type="match status" value="1"/>
</dbReference>
<dbReference type="GO" id="GO:0008137">
    <property type="term" value="F:NADH dehydrogenase (ubiquinone) activity"/>
    <property type="evidence" value="ECO:0007669"/>
    <property type="project" value="UniProtKB-EC"/>
</dbReference>
<dbReference type="FunFam" id="1.10.287.90:FF:000001">
    <property type="entry name" value="Cytochrome c oxidase subunit 2"/>
    <property type="match status" value="1"/>
</dbReference>
<dbReference type="Gene3D" id="1.20.210.10">
    <property type="entry name" value="Cytochrome c oxidase-like, subunit I domain"/>
    <property type="match status" value="1"/>
</dbReference>
<dbReference type="OrthoDB" id="10050457at2759"/>
<dbReference type="GO" id="GO:0006123">
    <property type="term" value="P:mitochondrial electron transport, cytochrome c to oxygen"/>
    <property type="evidence" value="ECO:0007669"/>
    <property type="project" value="TreeGrafter"/>
</dbReference>
<feature type="transmembrane region" description="Helical" evidence="28">
    <location>
        <begin position="58"/>
        <end position="80"/>
    </location>
</feature>
<keyword evidence="16" id="KW-0249">Electron transport</keyword>
<keyword evidence="20 28" id="KW-0472">Membrane</keyword>
<comment type="similarity">
    <text evidence="3">Belongs to the cytochrome c oxidase subunit 2 family.</text>
</comment>
<evidence type="ECO:0000256" key="2">
    <source>
        <dbReference type="ARBA" id="ARBA00004448"/>
    </source>
</evidence>
<evidence type="ECO:0000256" key="21">
    <source>
        <dbReference type="ARBA" id="ARBA00024297"/>
    </source>
</evidence>
<evidence type="ECO:0000259" key="29">
    <source>
        <dbReference type="PROSITE" id="PS50253"/>
    </source>
</evidence>
<evidence type="ECO:0000256" key="9">
    <source>
        <dbReference type="ARBA" id="ARBA00015946"/>
    </source>
</evidence>
<evidence type="ECO:0000256" key="16">
    <source>
        <dbReference type="ARBA" id="ARBA00022982"/>
    </source>
</evidence>
<evidence type="ECO:0000256" key="3">
    <source>
        <dbReference type="ARBA" id="ARBA00007866"/>
    </source>
</evidence>
<keyword evidence="18" id="KW-0186">Copper</keyword>
<evidence type="ECO:0000256" key="23">
    <source>
        <dbReference type="ARBA" id="ARBA00031029"/>
    </source>
</evidence>
<feature type="non-terminal residue" evidence="32">
    <location>
        <position position="1"/>
    </location>
</feature>
<evidence type="ECO:0000256" key="4">
    <source>
        <dbReference type="ARBA" id="ARBA00008472"/>
    </source>
</evidence>
<comment type="function">
    <text evidence="21">Core subunit of the mitochondrial membrane respiratory chain NADH dehydrogenase (Complex I) which catalyzes electron transfer from NADH through the respiratory chain, using ubiquinone as an electron acceptor. Essential for the catalytic activity of complex I.</text>
</comment>
<evidence type="ECO:0000256" key="19">
    <source>
        <dbReference type="ARBA" id="ARBA00023128"/>
    </source>
</evidence>
<comment type="subunit">
    <text evidence="22">Core subunit of respiratory chain NADH dehydrogenase (Complex I) which is composed of 45 different subunits. Interacts with TMEM186. Interacts with TMEM242.</text>
</comment>
<dbReference type="GO" id="GO:0005743">
    <property type="term" value="C:mitochondrial inner membrane"/>
    <property type="evidence" value="ECO:0007669"/>
    <property type="project" value="UniProtKB-SubCell"/>
</dbReference>
<dbReference type="PANTHER" id="PTHR11403:SF7">
    <property type="entry name" value="CYTOCHROME C OXIDASE SUBUNIT 3"/>
    <property type="match status" value="1"/>
</dbReference>
<evidence type="ECO:0000256" key="25">
    <source>
        <dbReference type="ARBA" id="ARBA00031625"/>
    </source>
</evidence>
<feature type="transmembrane region" description="Helical" evidence="28">
    <location>
        <begin position="837"/>
        <end position="860"/>
    </location>
</feature>
<evidence type="ECO:0000256" key="24">
    <source>
        <dbReference type="ARBA" id="ARBA00031389"/>
    </source>
</evidence>
<evidence type="ECO:0000256" key="13">
    <source>
        <dbReference type="ARBA" id="ARBA00022692"/>
    </source>
</evidence>
<evidence type="ECO:0000256" key="17">
    <source>
        <dbReference type="ARBA" id="ARBA00022989"/>
    </source>
</evidence>
<feature type="transmembrane region" description="Helical" evidence="28">
    <location>
        <begin position="353"/>
        <end position="375"/>
    </location>
</feature>
<dbReference type="Gene3D" id="1.10.287.90">
    <property type="match status" value="1"/>
</dbReference>
<comment type="similarity">
    <text evidence="5">Belongs to the cytochrome c oxidase subunit 3 family.</text>
</comment>
<feature type="transmembrane region" description="Helical" evidence="28">
    <location>
        <begin position="20"/>
        <end position="37"/>
    </location>
</feature>
<evidence type="ECO:0000256" key="18">
    <source>
        <dbReference type="ARBA" id="ARBA00023008"/>
    </source>
</evidence>
<dbReference type="GO" id="GO:0004129">
    <property type="term" value="F:cytochrome-c oxidase activity"/>
    <property type="evidence" value="ECO:0007669"/>
    <property type="project" value="UniProtKB-EC"/>
</dbReference>
<keyword evidence="12" id="KW-0679">Respiratory chain</keyword>
<evidence type="ECO:0000256" key="12">
    <source>
        <dbReference type="ARBA" id="ARBA00022660"/>
    </source>
</evidence>